<evidence type="ECO:0000313" key="3">
    <source>
        <dbReference type="Proteomes" id="UP001165080"/>
    </source>
</evidence>
<proteinExistence type="predicted"/>
<dbReference type="InterPro" id="IPR029058">
    <property type="entry name" value="AB_hydrolase_fold"/>
</dbReference>
<dbReference type="AlphaFoldDB" id="A0A9W6FB39"/>
<reference evidence="2 3" key="1">
    <citation type="journal article" date="2023" name="Commun. Biol.">
        <title>Reorganization of the ancestral sex-determining regions during the evolution of trioecy in Pleodorina starrii.</title>
        <authorList>
            <person name="Takahashi K."/>
            <person name="Suzuki S."/>
            <person name="Kawai-Toyooka H."/>
            <person name="Yamamoto K."/>
            <person name="Hamaji T."/>
            <person name="Ootsuki R."/>
            <person name="Yamaguchi H."/>
            <person name="Kawachi M."/>
            <person name="Higashiyama T."/>
            <person name="Nozaki H."/>
        </authorList>
    </citation>
    <scope>NUCLEOTIDE SEQUENCE [LARGE SCALE GENOMIC DNA]</scope>
    <source>
        <strain evidence="2 3">NIES-4479</strain>
    </source>
</reference>
<evidence type="ECO:0000313" key="2">
    <source>
        <dbReference type="EMBL" id="GLC62326.1"/>
    </source>
</evidence>
<accession>A0A9W6FB39</accession>
<dbReference type="InterPro" id="IPR010662">
    <property type="entry name" value="RBBP9/YdeN"/>
</dbReference>
<sequence>MDPICPSCGGPLRQIPEDQWPEGGPVPEGTVEMYLGPEPEVRRVVVVHGYDAAPDQHWFPWLRDRLAAEGVRTEVVELPEPSFPESGAWLAAVARAVGEPDPHTHLVGHSLGCITILRHLAGLPQPWTLGGLVLVAGFTGRLEAVPLLEEFLAEDVDVSAVRANARRRLVLRSDNDPTVPAAATEALAARLDAPVRVVPRAGHFCGSDGVTRLPAVLEALVPRGG</sequence>
<name>A0A9W6FB39_9CHLO</name>
<keyword evidence="3" id="KW-1185">Reference proteome</keyword>
<dbReference type="EMBL" id="BRXU01000063">
    <property type="protein sequence ID" value="GLC62326.1"/>
    <property type="molecule type" value="Genomic_DNA"/>
</dbReference>
<dbReference type="GO" id="GO:0016787">
    <property type="term" value="F:hydrolase activity"/>
    <property type="evidence" value="ECO:0007669"/>
    <property type="project" value="InterPro"/>
</dbReference>
<feature type="region of interest" description="Disordered" evidence="1">
    <location>
        <begin position="1"/>
        <end position="24"/>
    </location>
</feature>
<evidence type="ECO:0000256" key="1">
    <source>
        <dbReference type="SAM" id="MobiDB-lite"/>
    </source>
</evidence>
<dbReference type="Gene3D" id="3.40.50.1820">
    <property type="entry name" value="alpha/beta hydrolase"/>
    <property type="match status" value="1"/>
</dbReference>
<dbReference type="PANTHER" id="PTHR15394:SF3">
    <property type="entry name" value="SERINE HYDROLASE RBBP9"/>
    <property type="match status" value="1"/>
</dbReference>
<evidence type="ECO:0008006" key="4">
    <source>
        <dbReference type="Google" id="ProtNLM"/>
    </source>
</evidence>
<dbReference type="Pfam" id="PF06821">
    <property type="entry name" value="Ser_hydrolase"/>
    <property type="match status" value="1"/>
</dbReference>
<dbReference type="Proteomes" id="UP001165080">
    <property type="component" value="Unassembled WGS sequence"/>
</dbReference>
<organism evidence="2 3">
    <name type="scientific">Pleodorina starrii</name>
    <dbReference type="NCBI Taxonomy" id="330485"/>
    <lineage>
        <taxon>Eukaryota</taxon>
        <taxon>Viridiplantae</taxon>
        <taxon>Chlorophyta</taxon>
        <taxon>core chlorophytes</taxon>
        <taxon>Chlorophyceae</taxon>
        <taxon>CS clade</taxon>
        <taxon>Chlamydomonadales</taxon>
        <taxon>Volvocaceae</taxon>
        <taxon>Pleodorina</taxon>
    </lineage>
</organism>
<protein>
    <recommendedName>
        <fullName evidence="4">Alpha/beta hydrolase</fullName>
    </recommendedName>
</protein>
<dbReference type="PANTHER" id="PTHR15394">
    <property type="entry name" value="SERINE HYDROLASE RBBP9"/>
    <property type="match status" value="1"/>
</dbReference>
<dbReference type="SUPFAM" id="SSF53474">
    <property type="entry name" value="alpha/beta-Hydrolases"/>
    <property type="match status" value="1"/>
</dbReference>
<gene>
    <name evidence="2" type="primary">PLESTB003306</name>
    <name evidence="2" type="ORF">PLESTB_001871300</name>
</gene>
<comment type="caution">
    <text evidence="2">The sequence shown here is derived from an EMBL/GenBank/DDBJ whole genome shotgun (WGS) entry which is preliminary data.</text>
</comment>